<name>A0A0C9YT30_9AGAM</name>
<proteinExistence type="predicted"/>
<evidence type="ECO:0000256" key="1">
    <source>
        <dbReference type="SAM" id="MobiDB-lite"/>
    </source>
</evidence>
<dbReference type="Proteomes" id="UP000054018">
    <property type="component" value="Unassembled WGS sequence"/>
</dbReference>
<sequence>MTDLFGTATFPRRRNEPTKHRPYMWPSVRANDDRAKIKDASAPPEGTMSERDTFARRATSGPS</sequence>
<dbReference type="AlphaFoldDB" id="A0A0C9YT30"/>
<evidence type="ECO:0000313" key="3">
    <source>
        <dbReference type="Proteomes" id="UP000054018"/>
    </source>
</evidence>
<keyword evidence="3" id="KW-1185">Reference proteome</keyword>
<evidence type="ECO:0000313" key="2">
    <source>
        <dbReference type="EMBL" id="KIK11033.1"/>
    </source>
</evidence>
<dbReference type="EMBL" id="KN834323">
    <property type="protein sequence ID" value="KIK11033.1"/>
    <property type="molecule type" value="Genomic_DNA"/>
</dbReference>
<accession>A0A0C9YT30</accession>
<reference evidence="2 3" key="1">
    <citation type="submission" date="2014-04" db="EMBL/GenBank/DDBJ databases">
        <authorList>
            <consortium name="DOE Joint Genome Institute"/>
            <person name="Kuo A."/>
            <person name="Kohler A."/>
            <person name="Costa M.D."/>
            <person name="Nagy L.G."/>
            <person name="Floudas D."/>
            <person name="Copeland A."/>
            <person name="Barry K.W."/>
            <person name="Cichocki N."/>
            <person name="Veneault-Fourrey C."/>
            <person name="LaButti K."/>
            <person name="Lindquist E.A."/>
            <person name="Lipzen A."/>
            <person name="Lundell T."/>
            <person name="Morin E."/>
            <person name="Murat C."/>
            <person name="Sun H."/>
            <person name="Tunlid A."/>
            <person name="Henrissat B."/>
            <person name="Grigoriev I.V."/>
            <person name="Hibbett D.S."/>
            <person name="Martin F."/>
            <person name="Nordberg H.P."/>
            <person name="Cantor M.N."/>
            <person name="Hua S.X."/>
        </authorList>
    </citation>
    <scope>NUCLEOTIDE SEQUENCE [LARGE SCALE GENOMIC DNA]</scope>
    <source>
        <strain evidence="2 3">441</strain>
    </source>
</reference>
<organism evidence="2 3">
    <name type="scientific">Pisolithus microcarpus 441</name>
    <dbReference type="NCBI Taxonomy" id="765257"/>
    <lineage>
        <taxon>Eukaryota</taxon>
        <taxon>Fungi</taxon>
        <taxon>Dikarya</taxon>
        <taxon>Basidiomycota</taxon>
        <taxon>Agaricomycotina</taxon>
        <taxon>Agaricomycetes</taxon>
        <taxon>Agaricomycetidae</taxon>
        <taxon>Boletales</taxon>
        <taxon>Sclerodermatineae</taxon>
        <taxon>Pisolithaceae</taxon>
        <taxon>Pisolithus</taxon>
    </lineage>
</organism>
<feature type="compositionally biased region" description="Basic and acidic residues" evidence="1">
    <location>
        <begin position="30"/>
        <end position="39"/>
    </location>
</feature>
<reference evidence="3" key="2">
    <citation type="submission" date="2015-01" db="EMBL/GenBank/DDBJ databases">
        <title>Evolutionary Origins and Diversification of the Mycorrhizal Mutualists.</title>
        <authorList>
            <consortium name="DOE Joint Genome Institute"/>
            <consortium name="Mycorrhizal Genomics Consortium"/>
            <person name="Kohler A."/>
            <person name="Kuo A."/>
            <person name="Nagy L.G."/>
            <person name="Floudas D."/>
            <person name="Copeland A."/>
            <person name="Barry K.W."/>
            <person name="Cichocki N."/>
            <person name="Veneault-Fourrey C."/>
            <person name="LaButti K."/>
            <person name="Lindquist E.A."/>
            <person name="Lipzen A."/>
            <person name="Lundell T."/>
            <person name="Morin E."/>
            <person name="Murat C."/>
            <person name="Riley R."/>
            <person name="Ohm R."/>
            <person name="Sun H."/>
            <person name="Tunlid A."/>
            <person name="Henrissat B."/>
            <person name="Grigoriev I.V."/>
            <person name="Hibbett D.S."/>
            <person name="Martin F."/>
        </authorList>
    </citation>
    <scope>NUCLEOTIDE SEQUENCE [LARGE SCALE GENOMIC DNA]</scope>
    <source>
        <strain evidence="3">441</strain>
    </source>
</reference>
<gene>
    <name evidence="2" type="ORF">PISMIDRAFT_690639</name>
</gene>
<dbReference type="HOGENOM" id="CLU_2886724_0_0_1"/>
<protein>
    <submittedName>
        <fullName evidence="2">Unplaced genomic scaffold scaffold_639, whole genome shotgun sequence</fullName>
    </submittedName>
</protein>
<feature type="region of interest" description="Disordered" evidence="1">
    <location>
        <begin position="1"/>
        <end position="63"/>
    </location>
</feature>